<comment type="catalytic activity">
    <reaction evidence="1">
        <text>Hydrolysis of terminal, non-reducing alpha-D-galactose residues in alpha-D-galactosides, including galactose oligosaccharides, galactomannans and galactolipids.</text>
        <dbReference type="EC" id="3.2.1.22"/>
    </reaction>
</comment>
<dbReference type="InterPro" id="IPR002252">
    <property type="entry name" value="Glyco_hydro_36"/>
</dbReference>
<evidence type="ECO:0000256" key="1">
    <source>
        <dbReference type="ARBA" id="ARBA00001255"/>
    </source>
</evidence>
<protein>
    <recommendedName>
        <fullName evidence="2">alpha-galactosidase</fullName>
        <ecNumber evidence="2">3.2.1.22</ecNumber>
    </recommendedName>
</protein>
<dbReference type="EMBL" id="CP072384">
    <property type="protein sequence ID" value="QUC06960.1"/>
    <property type="molecule type" value="Genomic_DNA"/>
</dbReference>
<dbReference type="Pfam" id="PF16875">
    <property type="entry name" value="Glyco_hydro_36N"/>
    <property type="match status" value="1"/>
</dbReference>
<dbReference type="InterPro" id="IPR000111">
    <property type="entry name" value="Glyco_hydro_27/36_CS"/>
</dbReference>
<dbReference type="Pfam" id="PF02065">
    <property type="entry name" value="Melibiase"/>
    <property type="match status" value="1"/>
</dbReference>
<dbReference type="PRINTS" id="PR00743">
    <property type="entry name" value="GLHYDRLASE36"/>
</dbReference>
<dbReference type="Proteomes" id="UP000678513">
    <property type="component" value="Chromosome"/>
</dbReference>
<organism evidence="6 7">
    <name type="scientific">Arachnia rubra</name>
    <dbReference type="NCBI Taxonomy" id="1547448"/>
    <lineage>
        <taxon>Bacteria</taxon>
        <taxon>Bacillati</taxon>
        <taxon>Actinomycetota</taxon>
        <taxon>Actinomycetes</taxon>
        <taxon>Propionibacteriales</taxon>
        <taxon>Propionibacteriaceae</taxon>
        <taxon>Arachnia</taxon>
    </lineage>
</organism>
<keyword evidence="7" id="KW-1185">Reference proteome</keyword>
<evidence type="ECO:0000259" key="5">
    <source>
        <dbReference type="Pfam" id="PF16875"/>
    </source>
</evidence>
<proteinExistence type="predicted"/>
<evidence type="ECO:0000256" key="3">
    <source>
        <dbReference type="ARBA" id="ARBA00022801"/>
    </source>
</evidence>
<dbReference type="CDD" id="cd14791">
    <property type="entry name" value="GH36"/>
    <property type="match status" value="1"/>
</dbReference>
<evidence type="ECO:0000313" key="6">
    <source>
        <dbReference type="EMBL" id="QUC06960.1"/>
    </source>
</evidence>
<sequence>MPARVVLRSAGVALLISAGQDGMPEVVHWGTDLGEVTEAEFEALRLGSAWMVPGNSVDLNPRLGIIPEGRYGWTGTPGLIGSCAGRGWSPGWRIREVRVSGRPVDDFIVAGPAVVEYALEAVSASLWMLLVVEMLPTGLVRVRATLENVGDAPFEVTELTLRMPVPGQARDLMDFGGRWAAERMPQRTRLDMGVRRREGRHGRTGADAAFVLSLGEEGFGYQTGEIWACHVAWSGNHLHLAERDFTGAQLIGGGELLLPGEGWLTAGRRYRSPWVYFNHAVGLDAQAERFHQHLRALPLHPDSERPVSLNVWEAVYFDHDVSRLIDLAEQAAALGVERYVLDDGWFGARRDDHAGLGDWVVSPEVWPEGLHPLVNRVTELGMQFGLWFEPEMVNPDSDVARAHPEWLMQLEDRLPLEGRFQQVLNLSLPGAFDHVLGQMSAILEEYPISYVKWDHNRDLNDAGTVPDGRPAVAAQTRAFYALLDELRRRFPQVEFESCSSGGSRIDLEVMERAERVWVSDNIDPDDRQRMLWWTSQLLPAELLGSHIASGRSHVTGRWHDLSHRAATAVFGHLGIEWDLASATEEELEELAWWIAWYKDHRKRLLAGRLVRVSMPDPGVWFKGIVNDEGGIYSLSVLEATPAVNLGMLKFPGLISERRYRVEIIDRPALKGVLQVPWMAGAPLELTGAQLMGAGLRAPVLRPSTTVLFVVTRI</sequence>
<evidence type="ECO:0000256" key="2">
    <source>
        <dbReference type="ARBA" id="ARBA00012755"/>
    </source>
</evidence>
<keyword evidence="4 6" id="KW-0326">Glycosidase</keyword>
<dbReference type="InterPro" id="IPR050985">
    <property type="entry name" value="Alpha-glycosidase_related"/>
</dbReference>
<dbReference type="InterPro" id="IPR031704">
    <property type="entry name" value="Glyco_hydro_36_N"/>
</dbReference>
<dbReference type="Gene3D" id="3.20.20.70">
    <property type="entry name" value="Aldolase class I"/>
    <property type="match status" value="1"/>
</dbReference>
<dbReference type="EC" id="3.2.1.22" evidence="2"/>
<reference evidence="6 7" key="1">
    <citation type="submission" date="2021-03" db="EMBL/GenBank/DDBJ databases">
        <title>Human Oral Microbial Genomes.</title>
        <authorList>
            <person name="Johnston C.D."/>
            <person name="Chen T."/>
            <person name="Dewhirst F.E."/>
        </authorList>
    </citation>
    <scope>NUCLEOTIDE SEQUENCE [LARGE SCALE GENOMIC DNA]</scope>
    <source>
        <strain evidence="6 7">DSMZ 100122</strain>
    </source>
</reference>
<evidence type="ECO:0000256" key="4">
    <source>
        <dbReference type="ARBA" id="ARBA00023295"/>
    </source>
</evidence>
<dbReference type="Gene3D" id="2.70.98.60">
    <property type="entry name" value="alpha-galactosidase from lactobacil brevis"/>
    <property type="match status" value="1"/>
</dbReference>
<dbReference type="SUPFAM" id="SSF51445">
    <property type="entry name" value="(Trans)glycosidases"/>
    <property type="match status" value="1"/>
</dbReference>
<accession>A0ABX7Y251</accession>
<keyword evidence="3 6" id="KW-0378">Hydrolase</keyword>
<dbReference type="GO" id="GO:0004557">
    <property type="term" value="F:alpha-galactosidase activity"/>
    <property type="evidence" value="ECO:0007669"/>
    <property type="project" value="UniProtKB-EC"/>
</dbReference>
<dbReference type="RefSeq" id="WP_212321036.1">
    <property type="nucleotide sequence ID" value="NZ_AP024463.1"/>
</dbReference>
<dbReference type="PANTHER" id="PTHR43053">
    <property type="entry name" value="GLYCOSIDASE FAMILY 31"/>
    <property type="match status" value="1"/>
</dbReference>
<evidence type="ECO:0000313" key="7">
    <source>
        <dbReference type="Proteomes" id="UP000678513"/>
    </source>
</evidence>
<dbReference type="InterPro" id="IPR013785">
    <property type="entry name" value="Aldolase_TIM"/>
</dbReference>
<gene>
    <name evidence="6" type="ORF">J5A65_08235</name>
</gene>
<dbReference type="PROSITE" id="PS00512">
    <property type="entry name" value="ALPHA_GALACTOSIDASE"/>
    <property type="match status" value="1"/>
</dbReference>
<feature type="domain" description="Glycosyl hydrolase family 36 N-terminal" evidence="5">
    <location>
        <begin position="22"/>
        <end position="260"/>
    </location>
</feature>
<dbReference type="InterPro" id="IPR017853">
    <property type="entry name" value="GH"/>
</dbReference>
<dbReference type="PANTHER" id="PTHR43053:SF3">
    <property type="entry name" value="ALPHA-GALACTOSIDASE C-RELATED"/>
    <property type="match status" value="1"/>
</dbReference>
<dbReference type="InterPro" id="IPR038417">
    <property type="entry name" value="Alpga-gal_N_sf"/>
</dbReference>
<name>A0ABX7Y251_9ACTN</name>